<evidence type="ECO:0000313" key="2">
    <source>
        <dbReference type="Proteomes" id="UP000009010"/>
    </source>
</evidence>
<dbReference type="HOGENOM" id="CLU_109248_3_1_6"/>
<sequence length="124" mass="14342">MDEHFFSNRSKDNLIGVHHEIISVIEKSLKLSPVRFEVTEGVRSKKTILQSLAKGEHINIHNKYLAGFVINIAAYPNELISWDRKHYLLISNIVKSVTEEFNVNIIWGGDNPELNEYTKFEYVV</sequence>
<dbReference type="RefSeq" id="WP_015696926.1">
    <property type="nucleotide sequence ID" value="NC_016818.1"/>
</dbReference>
<organism evidence="1 2">
    <name type="scientific">Rahnella aquatilis (strain ATCC 33071 / DSM 4594 / JCM 1683 / NBRC 105701 / NCIMB 13365 / CIP 78.65)</name>
    <dbReference type="NCBI Taxonomy" id="745277"/>
    <lineage>
        <taxon>Bacteria</taxon>
        <taxon>Pseudomonadati</taxon>
        <taxon>Pseudomonadota</taxon>
        <taxon>Gammaproteobacteria</taxon>
        <taxon>Enterobacterales</taxon>
        <taxon>Yersiniaceae</taxon>
        <taxon>Rahnella</taxon>
    </lineage>
</organism>
<name>H2IVE7_RAHAC</name>
<proteinExistence type="predicted"/>
<reference evidence="1 2" key="1">
    <citation type="journal article" date="2012" name="J. Bacteriol.">
        <title>Complete Genome Sequence of Rahnella aquatilis CIP 78.65.</title>
        <authorList>
            <person name="Martinez R.J."/>
            <person name="Bruce D."/>
            <person name="Detter C."/>
            <person name="Goodwin L.A."/>
            <person name="Han J."/>
            <person name="Han C.S."/>
            <person name="Held B."/>
            <person name="Land M.L."/>
            <person name="Mikhailova N."/>
            <person name="Nolan M."/>
            <person name="Pennacchio L."/>
            <person name="Pitluck S."/>
            <person name="Tapia R."/>
            <person name="Woyke T."/>
            <person name="Sobecky P.A."/>
        </authorList>
    </citation>
    <scope>NUCLEOTIDE SEQUENCE [LARGE SCALE GENOMIC DNA]</scope>
    <source>
        <strain evidence="2">ATCC 33071 / DSM 4594 / JCM 1683 / NBRC 105701 / NCIMB 13365 / CIP 78.65</strain>
    </source>
</reference>
<protein>
    <submittedName>
        <fullName evidence="1">Uncharacterized protein</fullName>
    </submittedName>
</protein>
<dbReference type="eggNOG" id="COG3108">
    <property type="taxonomic scope" value="Bacteria"/>
</dbReference>
<dbReference type="EMBL" id="CP003244">
    <property type="protein sequence ID" value="AEX51734.1"/>
    <property type="molecule type" value="Genomic_DNA"/>
</dbReference>
<keyword evidence="2" id="KW-1185">Reference proteome</keyword>
<dbReference type="Proteomes" id="UP000009010">
    <property type="component" value="Chromosome"/>
</dbReference>
<gene>
    <name evidence="1" type="ordered locus">Rahaq2_1868</name>
</gene>
<evidence type="ECO:0000313" key="1">
    <source>
        <dbReference type="EMBL" id="AEX51734.1"/>
    </source>
</evidence>
<reference evidence="2" key="2">
    <citation type="submission" date="2012-01" db="EMBL/GenBank/DDBJ databases">
        <title>Complete sequence of chromosome of Rahnella aquatilis CIP 78.65.</title>
        <authorList>
            <person name="Lucas S."/>
            <person name="Han J."/>
            <person name="Lapidus A."/>
            <person name="Cheng J.-F."/>
            <person name="Goodwin L."/>
            <person name="Pitluck S."/>
            <person name="Peters L."/>
            <person name="Ovchinnikova G."/>
            <person name="Held B."/>
            <person name="Detter J.C."/>
            <person name="Han C."/>
            <person name="Tapia R."/>
            <person name="Land M."/>
            <person name="Hauser L."/>
            <person name="Kyrpides N."/>
            <person name="Ivanova N."/>
            <person name="Pagani I."/>
            <person name="Sobecky P."/>
            <person name="Martinez R."/>
            <person name="Woyke T."/>
        </authorList>
    </citation>
    <scope>NUCLEOTIDE SEQUENCE [LARGE SCALE GENOMIC DNA]</scope>
    <source>
        <strain evidence="2">ATCC 33071 / DSM 4594 / JCM 1683 / NBRC 105701 / NCIMB 13365 / CIP 78.65</strain>
    </source>
</reference>
<dbReference type="KEGG" id="raq:Rahaq2_1868"/>
<dbReference type="AlphaFoldDB" id="H2IVE7"/>
<dbReference type="STRING" id="745277.Rahaq2_1868"/>
<accession>H2IVE7</accession>
<dbReference type="OrthoDB" id="8479979at2"/>